<proteinExistence type="predicted"/>
<sequence>MTPAQAVASLDRHLARHGADVVLRRVQPGGPVDVTVRAHVRGYTPHELTGSVVMGDTKAIISPTQIIAAGWSGASTDGTDARVPVRGDKLVIAGRLRNIEAAAPIYMAGELVRIELQVRG</sequence>
<dbReference type="RefSeq" id="WP_213363717.1">
    <property type="nucleotide sequence ID" value="NZ_BSFM01000021.1"/>
</dbReference>
<evidence type="ECO:0000313" key="2">
    <source>
        <dbReference type="Proteomes" id="UP001143330"/>
    </source>
</evidence>
<keyword evidence="2" id="KW-1185">Reference proteome</keyword>
<organism evidence="1 2">
    <name type="scientific">Ancylobacter defluvii</name>
    <dbReference type="NCBI Taxonomy" id="1282440"/>
    <lineage>
        <taxon>Bacteria</taxon>
        <taxon>Pseudomonadati</taxon>
        <taxon>Pseudomonadota</taxon>
        <taxon>Alphaproteobacteria</taxon>
        <taxon>Hyphomicrobiales</taxon>
        <taxon>Xanthobacteraceae</taxon>
        <taxon>Ancylobacter</taxon>
    </lineage>
</organism>
<dbReference type="AlphaFoldDB" id="A0A9W6ND97"/>
<reference evidence="1" key="2">
    <citation type="submission" date="2023-01" db="EMBL/GenBank/DDBJ databases">
        <authorList>
            <person name="Sun Q."/>
            <person name="Evtushenko L."/>
        </authorList>
    </citation>
    <scope>NUCLEOTIDE SEQUENCE</scope>
    <source>
        <strain evidence="1">VKM B-2789</strain>
    </source>
</reference>
<protein>
    <submittedName>
        <fullName evidence="1">Uncharacterized protein</fullName>
    </submittedName>
</protein>
<dbReference type="Proteomes" id="UP001143330">
    <property type="component" value="Unassembled WGS sequence"/>
</dbReference>
<gene>
    <name evidence="1" type="ORF">GCM10017653_47530</name>
</gene>
<accession>A0A9W6ND97</accession>
<comment type="caution">
    <text evidence="1">The sequence shown here is derived from an EMBL/GenBank/DDBJ whole genome shotgun (WGS) entry which is preliminary data.</text>
</comment>
<reference evidence="1" key="1">
    <citation type="journal article" date="2014" name="Int. J. Syst. Evol. Microbiol.">
        <title>Complete genome sequence of Corynebacterium casei LMG S-19264T (=DSM 44701T), isolated from a smear-ripened cheese.</title>
        <authorList>
            <consortium name="US DOE Joint Genome Institute (JGI-PGF)"/>
            <person name="Walter F."/>
            <person name="Albersmeier A."/>
            <person name="Kalinowski J."/>
            <person name="Ruckert C."/>
        </authorList>
    </citation>
    <scope>NUCLEOTIDE SEQUENCE</scope>
    <source>
        <strain evidence="1">VKM B-2789</strain>
    </source>
</reference>
<name>A0A9W6ND97_9HYPH</name>
<dbReference type="EMBL" id="BSFM01000021">
    <property type="protein sequence ID" value="GLK86683.1"/>
    <property type="molecule type" value="Genomic_DNA"/>
</dbReference>
<evidence type="ECO:0000313" key="1">
    <source>
        <dbReference type="EMBL" id="GLK86683.1"/>
    </source>
</evidence>